<sequence length="416" mass="46709">MSFPNRCSDALLKCGTPDWFPFISTLLKKGAEQDNLLITQFICRCNSFSNVGYATSVFYRVYQLNIYFWNSIIKGYCDYSSVSETITIFNRMKSFEVAPDEFTFPSLIKVCSGVSTIRKGRALHGSITGTNNEFSWTTMSECSVWYMTLEDLAAAVKLFNEMPCRNPASWNAMIGGYLFDKMIERNVVSFTSLICGYAKVGDMVSSRFFFDQSLVRDIVSWSVLISGYAQNGEPNEVVKIFLEMHSKNVKPDEFVMVSLMSACSQVGNLEPAKWVDSYVVQNTMDLCRAHVTAALIDMNAKYLFSYCFMIQGPSIHGLRAQAVGLFSRMLDEGITLDDVAFTVVLNACSHASLVEDGCLYFNSMKNDYSIIPSPDHYACMVDLLGRFGKLKAAYEFIKTMPVEPHVGAWGALPWCM</sequence>
<feature type="repeat" description="PPR" evidence="2">
    <location>
        <begin position="217"/>
        <end position="251"/>
    </location>
</feature>
<dbReference type="PANTHER" id="PTHR47926">
    <property type="entry name" value="PENTATRICOPEPTIDE REPEAT-CONTAINING PROTEIN"/>
    <property type="match status" value="1"/>
</dbReference>
<dbReference type="PANTHER" id="PTHR47926:SF467">
    <property type="entry name" value="REPEAT-CONTAINING PROTEIN, PUTATIVE-RELATED"/>
    <property type="match status" value="1"/>
</dbReference>
<dbReference type="AlphaFoldDB" id="A0A9Q0QMZ9"/>
<proteinExistence type="predicted"/>
<dbReference type="GO" id="GO:0009451">
    <property type="term" value="P:RNA modification"/>
    <property type="evidence" value="ECO:0007669"/>
    <property type="project" value="InterPro"/>
</dbReference>
<protein>
    <recommendedName>
        <fullName evidence="5">Pentatricopeptide repeat-containing protein</fullName>
    </recommendedName>
</protein>
<dbReference type="Pfam" id="PF01535">
    <property type="entry name" value="PPR"/>
    <property type="match status" value="2"/>
</dbReference>
<reference evidence="3" key="1">
    <citation type="journal article" date="2023" name="Plant J.">
        <title>The genome of the king protea, Protea cynaroides.</title>
        <authorList>
            <person name="Chang J."/>
            <person name="Duong T.A."/>
            <person name="Schoeman C."/>
            <person name="Ma X."/>
            <person name="Roodt D."/>
            <person name="Barker N."/>
            <person name="Li Z."/>
            <person name="Van de Peer Y."/>
            <person name="Mizrachi E."/>
        </authorList>
    </citation>
    <scope>NUCLEOTIDE SEQUENCE</scope>
    <source>
        <tissue evidence="3">Young leaves</tissue>
    </source>
</reference>
<keyword evidence="4" id="KW-1185">Reference proteome</keyword>
<gene>
    <name evidence="3" type="ORF">NE237_017429</name>
</gene>
<dbReference type="FunFam" id="1.25.40.10:FF:001156">
    <property type="entry name" value="Pentatricopeptide repeat-containing protein At5g61800"/>
    <property type="match status" value="1"/>
</dbReference>
<accession>A0A9Q0QMZ9</accession>
<dbReference type="Proteomes" id="UP001141806">
    <property type="component" value="Unassembled WGS sequence"/>
</dbReference>
<evidence type="ECO:0008006" key="5">
    <source>
        <dbReference type="Google" id="ProtNLM"/>
    </source>
</evidence>
<dbReference type="EMBL" id="JAMYWD010000007">
    <property type="protein sequence ID" value="KAJ4965580.1"/>
    <property type="molecule type" value="Genomic_DNA"/>
</dbReference>
<evidence type="ECO:0000256" key="1">
    <source>
        <dbReference type="ARBA" id="ARBA00022737"/>
    </source>
</evidence>
<keyword evidence="1" id="KW-0677">Repeat</keyword>
<dbReference type="InterPro" id="IPR011990">
    <property type="entry name" value="TPR-like_helical_dom_sf"/>
</dbReference>
<dbReference type="Gene3D" id="1.25.40.10">
    <property type="entry name" value="Tetratricopeptide repeat domain"/>
    <property type="match status" value="3"/>
</dbReference>
<dbReference type="NCBIfam" id="TIGR00756">
    <property type="entry name" value="PPR"/>
    <property type="match status" value="2"/>
</dbReference>
<dbReference type="PROSITE" id="PS51375">
    <property type="entry name" value="PPR"/>
    <property type="match status" value="2"/>
</dbReference>
<evidence type="ECO:0000256" key="2">
    <source>
        <dbReference type="PROSITE-ProRule" id="PRU00708"/>
    </source>
</evidence>
<organism evidence="3 4">
    <name type="scientific">Protea cynaroides</name>
    <dbReference type="NCBI Taxonomy" id="273540"/>
    <lineage>
        <taxon>Eukaryota</taxon>
        <taxon>Viridiplantae</taxon>
        <taxon>Streptophyta</taxon>
        <taxon>Embryophyta</taxon>
        <taxon>Tracheophyta</taxon>
        <taxon>Spermatophyta</taxon>
        <taxon>Magnoliopsida</taxon>
        <taxon>Proteales</taxon>
        <taxon>Proteaceae</taxon>
        <taxon>Protea</taxon>
    </lineage>
</organism>
<dbReference type="InterPro" id="IPR002885">
    <property type="entry name" value="PPR_rpt"/>
</dbReference>
<evidence type="ECO:0000313" key="3">
    <source>
        <dbReference type="EMBL" id="KAJ4965580.1"/>
    </source>
</evidence>
<name>A0A9Q0QMZ9_9MAGN</name>
<comment type="caution">
    <text evidence="3">The sequence shown here is derived from an EMBL/GenBank/DDBJ whole genome shotgun (WGS) entry which is preliminary data.</text>
</comment>
<feature type="repeat" description="PPR" evidence="2">
    <location>
        <begin position="65"/>
        <end position="99"/>
    </location>
</feature>
<dbReference type="InterPro" id="IPR046960">
    <property type="entry name" value="PPR_At4g14850-like_plant"/>
</dbReference>
<dbReference type="GO" id="GO:0099402">
    <property type="term" value="P:plant organ development"/>
    <property type="evidence" value="ECO:0007669"/>
    <property type="project" value="UniProtKB-ARBA"/>
</dbReference>
<evidence type="ECO:0000313" key="4">
    <source>
        <dbReference type="Proteomes" id="UP001141806"/>
    </source>
</evidence>
<dbReference type="OrthoDB" id="185373at2759"/>
<dbReference type="FunFam" id="1.25.40.10:FF:000158">
    <property type="entry name" value="pentatricopeptide repeat-containing protein At2g33680"/>
    <property type="match status" value="1"/>
</dbReference>
<dbReference type="Pfam" id="PF13041">
    <property type="entry name" value="PPR_2"/>
    <property type="match status" value="2"/>
</dbReference>
<dbReference type="GO" id="GO:0003723">
    <property type="term" value="F:RNA binding"/>
    <property type="evidence" value="ECO:0007669"/>
    <property type="project" value="InterPro"/>
</dbReference>